<feature type="signal peptide" evidence="1">
    <location>
        <begin position="1"/>
        <end position="20"/>
    </location>
</feature>
<evidence type="ECO:0000313" key="3">
    <source>
        <dbReference type="Proteomes" id="UP000001075"/>
    </source>
</evidence>
<name>G3HB22_CRIGR</name>
<keyword evidence="1" id="KW-0732">Signal</keyword>
<evidence type="ECO:0000313" key="2">
    <source>
        <dbReference type="EMBL" id="EGV99945.1"/>
    </source>
</evidence>
<feature type="chain" id="PRO_5003444402" description="Secreted protein" evidence="1">
    <location>
        <begin position="21"/>
        <end position="68"/>
    </location>
</feature>
<sequence>MPRWVFFWWPLYCLWSISQASVTSRFLDFHTMKSRIVEFFPNPGTRNNSFACGPDRRWKAHINKLSEY</sequence>
<reference evidence="3" key="1">
    <citation type="journal article" date="2011" name="Nat. Biotechnol.">
        <title>The genomic sequence of the Chinese hamster ovary (CHO)-K1 cell line.</title>
        <authorList>
            <person name="Xu X."/>
            <person name="Nagarajan H."/>
            <person name="Lewis N.E."/>
            <person name="Pan S."/>
            <person name="Cai Z."/>
            <person name="Liu X."/>
            <person name="Chen W."/>
            <person name="Xie M."/>
            <person name="Wang W."/>
            <person name="Hammond S."/>
            <person name="Andersen M.R."/>
            <person name="Neff N."/>
            <person name="Passarelli B."/>
            <person name="Koh W."/>
            <person name="Fan H.C."/>
            <person name="Wang J."/>
            <person name="Gui Y."/>
            <person name="Lee K.H."/>
            <person name="Betenbaugh M.J."/>
            <person name="Quake S.R."/>
            <person name="Famili I."/>
            <person name="Palsson B.O."/>
            <person name="Wang J."/>
        </authorList>
    </citation>
    <scope>NUCLEOTIDE SEQUENCE [LARGE SCALE GENOMIC DNA]</scope>
    <source>
        <strain evidence="3">CHO K1 cell line</strain>
    </source>
</reference>
<gene>
    <name evidence="2" type="ORF">I79_007636</name>
</gene>
<organism evidence="2 3">
    <name type="scientific">Cricetulus griseus</name>
    <name type="common">Chinese hamster</name>
    <name type="synonym">Cricetulus barabensis griseus</name>
    <dbReference type="NCBI Taxonomy" id="10029"/>
    <lineage>
        <taxon>Eukaryota</taxon>
        <taxon>Metazoa</taxon>
        <taxon>Chordata</taxon>
        <taxon>Craniata</taxon>
        <taxon>Vertebrata</taxon>
        <taxon>Euteleostomi</taxon>
        <taxon>Mammalia</taxon>
        <taxon>Eutheria</taxon>
        <taxon>Euarchontoglires</taxon>
        <taxon>Glires</taxon>
        <taxon>Rodentia</taxon>
        <taxon>Myomorpha</taxon>
        <taxon>Muroidea</taxon>
        <taxon>Cricetidae</taxon>
        <taxon>Cricetinae</taxon>
        <taxon>Cricetulus</taxon>
    </lineage>
</organism>
<dbReference type="EMBL" id="JH000261">
    <property type="protein sequence ID" value="EGV99945.1"/>
    <property type="molecule type" value="Genomic_DNA"/>
</dbReference>
<dbReference type="InParanoid" id="G3HB22"/>
<dbReference type="Proteomes" id="UP000001075">
    <property type="component" value="Unassembled WGS sequence"/>
</dbReference>
<accession>G3HB22</accession>
<protein>
    <recommendedName>
        <fullName evidence="4">Secreted protein</fullName>
    </recommendedName>
</protein>
<proteinExistence type="predicted"/>
<dbReference type="AlphaFoldDB" id="G3HB22"/>
<evidence type="ECO:0000256" key="1">
    <source>
        <dbReference type="SAM" id="SignalP"/>
    </source>
</evidence>
<evidence type="ECO:0008006" key="4">
    <source>
        <dbReference type="Google" id="ProtNLM"/>
    </source>
</evidence>